<dbReference type="Proteomes" id="UP000663872">
    <property type="component" value="Unassembled WGS sequence"/>
</dbReference>
<sequence>MSSTNHRSSSTRPSRTTSNRLQVNVVRSTSVPQRQFIFILTNNPELLRHTQDLQPTPHRQITTLTTTTAPAQNINDAREAVLNDLLRVELREVTRDYLSRTRRSYPLHYVFDMTDIEPRQYSVMASFNSRPYMHRELSTNVGNQYFVITLTNFPDFLRRTPQYQLPTDHQPVNERDDAFFLSNESVHRRVDDCEQHERFLYNELTYDLEQSIRVYLQRTRRSYPINMVLDLTNIHQRR</sequence>
<feature type="region of interest" description="Disordered" evidence="1">
    <location>
        <begin position="1"/>
        <end position="21"/>
    </location>
</feature>
<organism evidence="2 3">
    <name type="scientific">Rotaria socialis</name>
    <dbReference type="NCBI Taxonomy" id="392032"/>
    <lineage>
        <taxon>Eukaryota</taxon>
        <taxon>Metazoa</taxon>
        <taxon>Spiralia</taxon>
        <taxon>Gnathifera</taxon>
        <taxon>Rotifera</taxon>
        <taxon>Eurotatoria</taxon>
        <taxon>Bdelloidea</taxon>
        <taxon>Philodinida</taxon>
        <taxon>Philodinidae</taxon>
        <taxon>Rotaria</taxon>
    </lineage>
</organism>
<feature type="compositionally biased region" description="Low complexity" evidence="1">
    <location>
        <begin position="1"/>
        <end position="20"/>
    </location>
</feature>
<proteinExistence type="predicted"/>
<comment type="caution">
    <text evidence="2">The sequence shown here is derived from an EMBL/GenBank/DDBJ whole genome shotgun (WGS) entry which is preliminary data.</text>
</comment>
<evidence type="ECO:0000313" key="2">
    <source>
        <dbReference type="EMBL" id="CAF3477198.1"/>
    </source>
</evidence>
<dbReference type="AlphaFoldDB" id="A0A818FNN9"/>
<gene>
    <name evidence="2" type="ORF">GRG538_LOCUS16084</name>
</gene>
<evidence type="ECO:0000256" key="1">
    <source>
        <dbReference type="SAM" id="MobiDB-lite"/>
    </source>
</evidence>
<reference evidence="2" key="1">
    <citation type="submission" date="2021-02" db="EMBL/GenBank/DDBJ databases">
        <authorList>
            <person name="Nowell W R."/>
        </authorList>
    </citation>
    <scope>NUCLEOTIDE SEQUENCE</scope>
</reference>
<name>A0A818FNN9_9BILA</name>
<accession>A0A818FNN9</accession>
<dbReference type="EMBL" id="CAJNYT010002570">
    <property type="protein sequence ID" value="CAF3477198.1"/>
    <property type="molecule type" value="Genomic_DNA"/>
</dbReference>
<protein>
    <submittedName>
        <fullName evidence="2">Uncharacterized protein</fullName>
    </submittedName>
</protein>
<evidence type="ECO:0000313" key="3">
    <source>
        <dbReference type="Proteomes" id="UP000663872"/>
    </source>
</evidence>